<dbReference type="SUPFAM" id="SSF81653">
    <property type="entry name" value="Calcium ATPase, transduction domain A"/>
    <property type="match status" value="1"/>
</dbReference>
<dbReference type="AlphaFoldDB" id="A0AA39QYC7"/>
<dbReference type="InterPro" id="IPR036163">
    <property type="entry name" value="HMA_dom_sf"/>
</dbReference>
<feature type="transmembrane region" description="Helical" evidence="7">
    <location>
        <begin position="546"/>
        <end position="567"/>
    </location>
</feature>
<dbReference type="InterPro" id="IPR056236">
    <property type="entry name" value="HMA_PCA1"/>
</dbReference>
<dbReference type="NCBIfam" id="TIGR01525">
    <property type="entry name" value="ATPase-IB_hvy"/>
    <property type="match status" value="1"/>
</dbReference>
<feature type="transmembrane region" description="Helical" evidence="7">
    <location>
        <begin position="394"/>
        <end position="415"/>
    </location>
</feature>
<dbReference type="Gene3D" id="3.30.70.100">
    <property type="match status" value="1"/>
</dbReference>
<evidence type="ECO:0000313" key="10">
    <source>
        <dbReference type="EMBL" id="KAK0511507.1"/>
    </source>
</evidence>
<dbReference type="SFLD" id="SFLDS00003">
    <property type="entry name" value="Haloacid_Dehalogenase"/>
    <property type="match status" value="1"/>
</dbReference>
<proteinExistence type="inferred from homology"/>
<evidence type="ECO:0000256" key="7">
    <source>
        <dbReference type="RuleBase" id="RU362081"/>
    </source>
</evidence>
<keyword evidence="5 7" id="KW-1133">Transmembrane helix</keyword>
<evidence type="ECO:0000256" key="3">
    <source>
        <dbReference type="ARBA" id="ARBA00022723"/>
    </source>
</evidence>
<dbReference type="InterPro" id="IPR001757">
    <property type="entry name" value="P_typ_ATPase"/>
</dbReference>
<dbReference type="Proteomes" id="UP001166286">
    <property type="component" value="Unassembled WGS sequence"/>
</dbReference>
<dbReference type="PRINTS" id="PR00119">
    <property type="entry name" value="CATATPASE"/>
</dbReference>
<dbReference type="NCBIfam" id="TIGR01494">
    <property type="entry name" value="ATPase_P-type"/>
    <property type="match status" value="2"/>
</dbReference>
<feature type="transmembrane region" description="Helical" evidence="7">
    <location>
        <begin position="889"/>
        <end position="908"/>
    </location>
</feature>
<comment type="subcellular location">
    <subcellularLocation>
        <location evidence="1 7">Membrane</location>
    </subcellularLocation>
</comment>
<dbReference type="InterPro" id="IPR027256">
    <property type="entry name" value="P-typ_ATPase_IB"/>
</dbReference>
<keyword evidence="3 7" id="KW-0479">Metal-binding</keyword>
<name>A0AA39QYC7_9LECA</name>
<feature type="transmembrane region" description="Helical" evidence="7">
    <location>
        <begin position="587"/>
        <end position="614"/>
    </location>
</feature>
<feature type="domain" description="PCA1 HMA heavy metal-associated" evidence="9">
    <location>
        <begin position="215"/>
        <end position="281"/>
    </location>
</feature>
<dbReference type="Gene3D" id="3.40.1110.10">
    <property type="entry name" value="Calcium-transporting ATPase, cytoplasmic domain N"/>
    <property type="match status" value="1"/>
</dbReference>
<evidence type="ECO:0000256" key="6">
    <source>
        <dbReference type="ARBA" id="ARBA00023136"/>
    </source>
</evidence>
<dbReference type="InterPro" id="IPR044492">
    <property type="entry name" value="P_typ_ATPase_HD_dom"/>
</dbReference>
<comment type="similarity">
    <text evidence="7">Belongs to the cation transport ATPase (P-type) (TC 3.A.3) family. Type IB subfamily.</text>
</comment>
<dbReference type="CDD" id="cd00371">
    <property type="entry name" value="HMA"/>
    <property type="match status" value="1"/>
</dbReference>
<dbReference type="InterPro" id="IPR059000">
    <property type="entry name" value="ATPase_P-type_domA"/>
</dbReference>
<dbReference type="PANTHER" id="PTHR46594:SF4">
    <property type="entry name" value="P-TYPE CATION-TRANSPORTING ATPASE"/>
    <property type="match status" value="1"/>
</dbReference>
<evidence type="ECO:0000256" key="4">
    <source>
        <dbReference type="ARBA" id="ARBA00022967"/>
    </source>
</evidence>
<dbReference type="Gene3D" id="3.40.50.1000">
    <property type="entry name" value="HAD superfamily/HAD-like"/>
    <property type="match status" value="1"/>
</dbReference>
<dbReference type="SFLD" id="SFLDF00027">
    <property type="entry name" value="p-type_atpase"/>
    <property type="match status" value="1"/>
</dbReference>
<accession>A0AA39QYC7</accession>
<reference evidence="10" key="1">
    <citation type="submission" date="2023-03" db="EMBL/GenBank/DDBJ databases">
        <title>Complete genome of Cladonia borealis.</title>
        <authorList>
            <person name="Park H."/>
        </authorList>
    </citation>
    <scope>NUCLEOTIDE SEQUENCE</scope>
    <source>
        <strain evidence="10">ANT050790</strain>
    </source>
</reference>
<feature type="transmembrane region" description="Helical" evidence="7">
    <location>
        <begin position="298"/>
        <end position="317"/>
    </location>
</feature>
<dbReference type="PRINTS" id="PR00120">
    <property type="entry name" value="HATPASE"/>
</dbReference>
<keyword evidence="7" id="KW-0067">ATP-binding</keyword>
<dbReference type="NCBIfam" id="TIGR01511">
    <property type="entry name" value="ATPase-IB1_Cu"/>
    <property type="match status" value="1"/>
</dbReference>
<dbReference type="InterPro" id="IPR006121">
    <property type="entry name" value="HMA_dom"/>
</dbReference>
<evidence type="ECO:0000256" key="1">
    <source>
        <dbReference type="ARBA" id="ARBA00004370"/>
    </source>
</evidence>
<feature type="transmembrane region" description="Helical" evidence="7">
    <location>
        <begin position="323"/>
        <end position="342"/>
    </location>
</feature>
<evidence type="ECO:0000256" key="2">
    <source>
        <dbReference type="ARBA" id="ARBA00022692"/>
    </source>
</evidence>
<evidence type="ECO:0000313" key="11">
    <source>
        <dbReference type="Proteomes" id="UP001166286"/>
    </source>
</evidence>
<dbReference type="SFLD" id="SFLDG00002">
    <property type="entry name" value="C1.7:_P-type_atpase_like"/>
    <property type="match status" value="1"/>
</dbReference>
<dbReference type="EMBL" id="JAFEKC020000013">
    <property type="protein sequence ID" value="KAK0511507.1"/>
    <property type="molecule type" value="Genomic_DNA"/>
</dbReference>
<dbReference type="InterPro" id="IPR008250">
    <property type="entry name" value="ATPase_P-typ_transduc_dom_A_sf"/>
</dbReference>
<dbReference type="PROSITE" id="PS00154">
    <property type="entry name" value="ATPASE_E1_E2"/>
    <property type="match status" value="1"/>
</dbReference>
<dbReference type="SUPFAM" id="SSF55008">
    <property type="entry name" value="HMA, heavy metal-associated domain"/>
    <property type="match status" value="1"/>
</dbReference>
<protein>
    <submittedName>
        <fullName evidence="10">Uncharacterized protein</fullName>
    </submittedName>
</protein>
<dbReference type="GO" id="GO:0016020">
    <property type="term" value="C:membrane"/>
    <property type="evidence" value="ECO:0007669"/>
    <property type="project" value="UniProtKB-SubCell"/>
</dbReference>
<evidence type="ECO:0000259" key="9">
    <source>
        <dbReference type="Pfam" id="PF24534"/>
    </source>
</evidence>
<keyword evidence="4" id="KW-1278">Translocase</keyword>
<evidence type="ECO:0000256" key="5">
    <source>
        <dbReference type="ARBA" id="ARBA00022989"/>
    </source>
</evidence>
<dbReference type="GO" id="GO:0019829">
    <property type="term" value="F:ATPase-coupled monoatomic cation transmembrane transporter activity"/>
    <property type="evidence" value="ECO:0007669"/>
    <property type="project" value="InterPro"/>
</dbReference>
<keyword evidence="2 7" id="KW-0812">Transmembrane</keyword>
<keyword evidence="11" id="KW-1185">Reference proteome</keyword>
<feature type="transmembrane region" description="Helical" evidence="7">
    <location>
        <begin position="920"/>
        <end position="939"/>
    </location>
</feature>
<feature type="transmembrane region" description="Helical" evidence="7">
    <location>
        <begin position="363"/>
        <end position="382"/>
    </location>
</feature>
<comment type="caution">
    <text evidence="10">The sequence shown here is derived from an EMBL/GenBank/DDBJ whole genome shotgun (WGS) entry which is preliminary data.</text>
</comment>
<dbReference type="Pfam" id="PF24534">
    <property type="entry name" value="HMA_PCA1"/>
    <property type="match status" value="1"/>
</dbReference>
<organism evidence="10 11">
    <name type="scientific">Cladonia borealis</name>
    <dbReference type="NCBI Taxonomy" id="184061"/>
    <lineage>
        <taxon>Eukaryota</taxon>
        <taxon>Fungi</taxon>
        <taxon>Dikarya</taxon>
        <taxon>Ascomycota</taxon>
        <taxon>Pezizomycotina</taxon>
        <taxon>Lecanoromycetes</taxon>
        <taxon>OSLEUM clade</taxon>
        <taxon>Lecanoromycetidae</taxon>
        <taxon>Lecanorales</taxon>
        <taxon>Lecanorineae</taxon>
        <taxon>Cladoniaceae</taxon>
        <taxon>Cladonia</taxon>
    </lineage>
</organism>
<dbReference type="Pfam" id="PF00702">
    <property type="entry name" value="Hydrolase"/>
    <property type="match status" value="1"/>
</dbReference>
<dbReference type="GO" id="GO:0046872">
    <property type="term" value="F:metal ion binding"/>
    <property type="evidence" value="ECO:0007669"/>
    <property type="project" value="UniProtKB-KW"/>
</dbReference>
<keyword evidence="6 7" id="KW-0472">Membrane</keyword>
<evidence type="ECO:0000259" key="8">
    <source>
        <dbReference type="Pfam" id="PF00122"/>
    </source>
</evidence>
<dbReference type="InterPro" id="IPR023299">
    <property type="entry name" value="ATPase_P-typ_cyto_dom_N"/>
</dbReference>
<dbReference type="InterPro" id="IPR036412">
    <property type="entry name" value="HAD-like_sf"/>
</dbReference>
<dbReference type="SUPFAM" id="SSF56784">
    <property type="entry name" value="HAD-like"/>
    <property type="match status" value="1"/>
</dbReference>
<dbReference type="InterPro" id="IPR018303">
    <property type="entry name" value="ATPase_P-typ_P_site"/>
</dbReference>
<feature type="domain" description="P-type ATPase A" evidence="8">
    <location>
        <begin position="428"/>
        <end position="529"/>
    </location>
</feature>
<dbReference type="Pfam" id="PF00122">
    <property type="entry name" value="E1-E2_ATPase"/>
    <property type="match status" value="1"/>
</dbReference>
<dbReference type="GO" id="GO:0005524">
    <property type="term" value="F:ATP binding"/>
    <property type="evidence" value="ECO:0007669"/>
    <property type="project" value="UniProtKB-UniRule"/>
</dbReference>
<dbReference type="InterPro" id="IPR023214">
    <property type="entry name" value="HAD_sf"/>
</dbReference>
<sequence>MGLPCKDDCCSQTSSDYVPLADKPEPGDCPIENCCTEKGILNSRSSTDVAGIKATPLTTEIEDNGCSQNASECLPLAEQINPGTYPIKTCCTDEGSLGSRFTTASDIEAAPPTTNMNMVAHTTSSKSSTLRSCDVDLEKGFPQAEHVTLNVQGMTCTGCERKLYQALESISSISNIQTSLVLAQADFDLIGAASTNTTDITKTVERITGFGCTRITQDGKMLDIVVCGGSHDFMHRSLPCGVIDLAVIDKNTLRVTYNPRIVGARDLLANPSFLSAKLAPLAAPPILASSQAKIRQTLLRTIVSTLLTIPVLILAWAPLMEHYILYGAISLGLATIIQIFIAGPFYPAALRTLIYSRMVEMDLLVVLSTSAAYIYSVIAYGYRVAGKPLSTGEFFQTSTLLVTIIMIGRTLSAYAKQRAMVSISIESLQTPTALLLDTETGKEQEIDARLLQYQDLFKVLPDMSVVTDGVVMAGETEVDESFVTGEATLVRKKPGMSVIAGSINYSSTLTVKVTRLPCENTIKTIENMVNEAQLAKPKVQEIADRFAAYFVPIILIITVVVFVSRAAVGKAIHGESATTACISAMTYAMSTLIVSCPCAVGLAVPMVTVIVGGVGARNGLILKSAQTIECARNITHIVFDKTGTLTQGKLTVVTEKNLLGEPDWLAPVILGLTTTSKHPVSRAIAAHIQAVGVRPSQIGNVVAVPGNGIEATWNGSIIRAGNPDWLGCQDSPEVKKILRYGLSLFCVSIDSNLAAVFGLKDSLRPDAIKVIDELKKRYIDISIVSGDNQGVVQSIARQLRIPSDRIRYGQSPADKQAYVKKLLAKKDSVVTFCGDGTNDAAALAQASIGVHMNEGTEIAQSAADAVLMRPSLKGVLVMIDLSKAFYRRVVFNFTWSCVYNVVAILLAAGALPHARIPPQFAGLGEIVSILPVIAVAMHLKWVKF</sequence>
<dbReference type="Gene3D" id="2.70.150.10">
    <property type="entry name" value="Calcium-transporting ATPase, cytoplasmic transduction domain A"/>
    <property type="match status" value="1"/>
</dbReference>
<dbReference type="PANTHER" id="PTHR46594">
    <property type="entry name" value="P-TYPE CATION-TRANSPORTING ATPASE"/>
    <property type="match status" value="1"/>
</dbReference>
<gene>
    <name evidence="10" type="ORF">JMJ35_006080</name>
</gene>
<dbReference type="GO" id="GO:0016887">
    <property type="term" value="F:ATP hydrolysis activity"/>
    <property type="evidence" value="ECO:0007669"/>
    <property type="project" value="InterPro"/>
</dbReference>
<keyword evidence="7" id="KW-0547">Nucleotide-binding</keyword>